<keyword evidence="6" id="KW-0539">Nucleus</keyword>
<accession>A0A8B8ML10</accession>
<dbReference type="SUPFAM" id="SSF46689">
    <property type="entry name" value="Homeodomain-like"/>
    <property type="match status" value="1"/>
</dbReference>
<comment type="subcellular location">
    <subcellularLocation>
        <location evidence="1">Nucleus</location>
    </subcellularLocation>
</comment>
<feature type="domain" description="HTH myb-type" evidence="9">
    <location>
        <begin position="11"/>
        <end position="66"/>
    </location>
</feature>
<feature type="domain" description="HTH myb-type" evidence="9">
    <location>
        <begin position="67"/>
        <end position="117"/>
    </location>
</feature>
<dbReference type="KEGG" id="aprc:113874258"/>
<evidence type="ECO:0000256" key="2">
    <source>
        <dbReference type="ARBA" id="ARBA00022737"/>
    </source>
</evidence>
<dbReference type="GeneID" id="113874258"/>
<dbReference type="OrthoDB" id="2143914at2759"/>
<dbReference type="Pfam" id="PF13921">
    <property type="entry name" value="Myb_DNA-bind_6"/>
    <property type="match status" value="1"/>
</dbReference>
<dbReference type="PANTHER" id="PTHR45614">
    <property type="entry name" value="MYB PROTEIN-RELATED"/>
    <property type="match status" value="1"/>
</dbReference>
<organism evidence="10 11">
    <name type="scientific">Abrus precatorius</name>
    <name type="common">Indian licorice</name>
    <name type="synonym">Glycine abrus</name>
    <dbReference type="NCBI Taxonomy" id="3816"/>
    <lineage>
        <taxon>Eukaryota</taxon>
        <taxon>Viridiplantae</taxon>
        <taxon>Streptophyta</taxon>
        <taxon>Embryophyta</taxon>
        <taxon>Tracheophyta</taxon>
        <taxon>Spermatophyta</taxon>
        <taxon>Magnoliopsida</taxon>
        <taxon>eudicotyledons</taxon>
        <taxon>Gunneridae</taxon>
        <taxon>Pentapetalae</taxon>
        <taxon>rosids</taxon>
        <taxon>fabids</taxon>
        <taxon>Fabales</taxon>
        <taxon>Fabaceae</taxon>
        <taxon>Papilionoideae</taxon>
        <taxon>50 kb inversion clade</taxon>
        <taxon>NPAAA clade</taxon>
        <taxon>indigoferoid/millettioid clade</taxon>
        <taxon>Abreae</taxon>
        <taxon>Abrus</taxon>
    </lineage>
</organism>
<dbReference type="GO" id="GO:0000981">
    <property type="term" value="F:DNA-binding transcription factor activity, RNA polymerase II-specific"/>
    <property type="evidence" value="ECO:0007669"/>
    <property type="project" value="TreeGrafter"/>
</dbReference>
<dbReference type="GO" id="GO:0005634">
    <property type="term" value="C:nucleus"/>
    <property type="evidence" value="ECO:0007669"/>
    <property type="project" value="UniProtKB-SubCell"/>
</dbReference>
<dbReference type="PANTHER" id="PTHR45614:SF221">
    <property type="entry name" value="MYB DOMAIN PROTEIN 110"/>
    <property type="match status" value="1"/>
</dbReference>
<evidence type="ECO:0000313" key="10">
    <source>
        <dbReference type="Proteomes" id="UP000694853"/>
    </source>
</evidence>
<keyword evidence="3" id="KW-0805">Transcription regulation</keyword>
<feature type="domain" description="Myb-like" evidence="8">
    <location>
        <begin position="16"/>
        <end position="62"/>
    </location>
</feature>
<reference evidence="11" key="2">
    <citation type="submission" date="2025-08" db="UniProtKB">
        <authorList>
            <consortium name="RefSeq"/>
        </authorList>
    </citation>
    <scope>IDENTIFICATION</scope>
    <source>
        <tissue evidence="11">Young leaves</tissue>
    </source>
</reference>
<dbReference type="Proteomes" id="UP000694853">
    <property type="component" value="Unplaced"/>
</dbReference>
<dbReference type="InterPro" id="IPR009057">
    <property type="entry name" value="Homeodomain-like_sf"/>
</dbReference>
<feature type="region of interest" description="Disordered" evidence="7">
    <location>
        <begin position="226"/>
        <end position="251"/>
    </location>
</feature>
<keyword evidence="5" id="KW-0804">Transcription</keyword>
<dbReference type="Gene3D" id="1.10.10.60">
    <property type="entry name" value="Homeodomain-like"/>
    <property type="match status" value="2"/>
</dbReference>
<evidence type="ECO:0000256" key="1">
    <source>
        <dbReference type="ARBA" id="ARBA00004123"/>
    </source>
</evidence>
<evidence type="ECO:0000259" key="8">
    <source>
        <dbReference type="PROSITE" id="PS50090"/>
    </source>
</evidence>
<sequence>MEDILAPGEDTKTCPRGHWTPAEDEKLLLLVKQYGAQNWNSIAENLQGRTGKSCRLRWCNQLDPRLNRNPFTEEEEERLLIAHHIYGNRWAHIAKLFPGRTDNAVKNQWHVTMSRKRREQSKKRSFDDLHRDSKGTKSHDPLVSSRVDLENARSFDFNDLNSEENRFASLCPNGSLTFKFGCMPSFANTLPLVYSIGKEGSDLFKYLSSQSSEAFDGSTKFMTPKDNSVDDGRMKSECDDSSATTKLNASSILQEQADESSNFERKEVTFFDFLGVGVSSS</sequence>
<evidence type="ECO:0000259" key="9">
    <source>
        <dbReference type="PROSITE" id="PS51294"/>
    </source>
</evidence>
<dbReference type="PROSITE" id="PS50090">
    <property type="entry name" value="MYB_LIKE"/>
    <property type="match status" value="2"/>
</dbReference>
<evidence type="ECO:0000256" key="5">
    <source>
        <dbReference type="ARBA" id="ARBA00023163"/>
    </source>
</evidence>
<dbReference type="FunFam" id="1.10.10.60:FF:000060">
    <property type="entry name" value="MYB transcription factor"/>
    <property type="match status" value="1"/>
</dbReference>
<dbReference type="RefSeq" id="XP_027368297.1">
    <property type="nucleotide sequence ID" value="XM_027512496.1"/>
</dbReference>
<dbReference type="GO" id="GO:0000978">
    <property type="term" value="F:RNA polymerase II cis-regulatory region sequence-specific DNA binding"/>
    <property type="evidence" value="ECO:0007669"/>
    <property type="project" value="TreeGrafter"/>
</dbReference>
<gene>
    <name evidence="11" type="primary">LOC113874258</name>
</gene>
<evidence type="ECO:0000256" key="6">
    <source>
        <dbReference type="ARBA" id="ARBA00023242"/>
    </source>
</evidence>
<protein>
    <submittedName>
        <fullName evidence="11">Transcription factor MYB54-like</fullName>
    </submittedName>
</protein>
<proteinExistence type="predicted"/>
<keyword evidence="4" id="KW-0238">DNA-binding</keyword>
<dbReference type="CDD" id="cd00167">
    <property type="entry name" value="SANT"/>
    <property type="match status" value="2"/>
</dbReference>
<keyword evidence="2" id="KW-0677">Repeat</keyword>
<feature type="compositionally biased region" description="Polar residues" evidence="7">
    <location>
        <begin position="241"/>
        <end position="251"/>
    </location>
</feature>
<dbReference type="InterPro" id="IPR050560">
    <property type="entry name" value="MYB_TF"/>
</dbReference>
<dbReference type="PROSITE" id="PS51294">
    <property type="entry name" value="HTH_MYB"/>
    <property type="match status" value="2"/>
</dbReference>
<dbReference type="InterPro" id="IPR001005">
    <property type="entry name" value="SANT/Myb"/>
</dbReference>
<dbReference type="SMART" id="SM00717">
    <property type="entry name" value="SANT"/>
    <property type="match status" value="2"/>
</dbReference>
<dbReference type="InterPro" id="IPR017930">
    <property type="entry name" value="Myb_dom"/>
</dbReference>
<name>A0A8B8ML10_ABRPR</name>
<dbReference type="AlphaFoldDB" id="A0A8B8ML10"/>
<feature type="region of interest" description="Disordered" evidence="7">
    <location>
        <begin position="111"/>
        <end position="143"/>
    </location>
</feature>
<evidence type="ECO:0000313" key="11">
    <source>
        <dbReference type="RefSeq" id="XP_027368297.1"/>
    </source>
</evidence>
<feature type="compositionally biased region" description="Basic and acidic residues" evidence="7">
    <location>
        <begin position="227"/>
        <end position="238"/>
    </location>
</feature>
<evidence type="ECO:0000256" key="4">
    <source>
        <dbReference type="ARBA" id="ARBA00023125"/>
    </source>
</evidence>
<feature type="compositionally biased region" description="Basic and acidic residues" evidence="7">
    <location>
        <begin position="122"/>
        <end position="140"/>
    </location>
</feature>
<keyword evidence="10" id="KW-1185">Reference proteome</keyword>
<feature type="domain" description="Myb-like" evidence="8">
    <location>
        <begin position="63"/>
        <end position="113"/>
    </location>
</feature>
<evidence type="ECO:0000256" key="7">
    <source>
        <dbReference type="SAM" id="MobiDB-lite"/>
    </source>
</evidence>
<evidence type="ECO:0000256" key="3">
    <source>
        <dbReference type="ARBA" id="ARBA00023015"/>
    </source>
</evidence>
<reference evidence="10" key="1">
    <citation type="journal article" date="2019" name="Toxins">
        <title>Detection of Abrin-Like and Prepropulchellin-Like Toxin Genes and Transcripts Using Whole Genome Sequencing and Full-Length Transcript Sequencing of Abrus precatorius.</title>
        <authorList>
            <person name="Hovde B.T."/>
            <person name="Daligault H.E."/>
            <person name="Hanschen E.R."/>
            <person name="Kunde Y.A."/>
            <person name="Johnson M.B."/>
            <person name="Starkenburg S.R."/>
            <person name="Johnson S.L."/>
        </authorList>
    </citation>
    <scope>NUCLEOTIDE SEQUENCE [LARGE SCALE GENOMIC DNA]</scope>
</reference>